<gene>
    <name evidence="2" type="ORF">METZ01_LOCUS421397</name>
</gene>
<name>A0A382XC31_9ZZZZ</name>
<dbReference type="AlphaFoldDB" id="A0A382XC31"/>
<sequence>MEIKDIQRIDKDRMYEYYDKWPDFARQSYKKESSDPKFSDPEFSNIDHI</sequence>
<feature type="non-terminal residue" evidence="2">
    <location>
        <position position="49"/>
    </location>
</feature>
<evidence type="ECO:0000313" key="2">
    <source>
        <dbReference type="EMBL" id="SVD68543.1"/>
    </source>
</evidence>
<dbReference type="EMBL" id="UINC01166536">
    <property type="protein sequence ID" value="SVD68543.1"/>
    <property type="molecule type" value="Genomic_DNA"/>
</dbReference>
<protein>
    <submittedName>
        <fullName evidence="2">Uncharacterized protein</fullName>
    </submittedName>
</protein>
<reference evidence="2" key="1">
    <citation type="submission" date="2018-05" db="EMBL/GenBank/DDBJ databases">
        <authorList>
            <person name="Lanie J.A."/>
            <person name="Ng W.-L."/>
            <person name="Kazmierczak K.M."/>
            <person name="Andrzejewski T.M."/>
            <person name="Davidsen T.M."/>
            <person name="Wayne K.J."/>
            <person name="Tettelin H."/>
            <person name="Glass J.I."/>
            <person name="Rusch D."/>
            <person name="Podicherti R."/>
            <person name="Tsui H.-C.T."/>
            <person name="Winkler M.E."/>
        </authorList>
    </citation>
    <scope>NUCLEOTIDE SEQUENCE</scope>
</reference>
<proteinExistence type="predicted"/>
<organism evidence="2">
    <name type="scientific">marine metagenome</name>
    <dbReference type="NCBI Taxonomy" id="408172"/>
    <lineage>
        <taxon>unclassified sequences</taxon>
        <taxon>metagenomes</taxon>
        <taxon>ecological metagenomes</taxon>
    </lineage>
</organism>
<feature type="region of interest" description="Disordered" evidence="1">
    <location>
        <begin position="30"/>
        <end position="49"/>
    </location>
</feature>
<evidence type="ECO:0000256" key="1">
    <source>
        <dbReference type="SAM" id="MobiDB-lite"/>
    </source>
</evidence>
<accession>A0A382XC31</accession>